<gene>
    <name evidence="2" type="ORF">EBQ10_05610</name>
</gene>
<evidence type="ECO:0000259" key="1">
    <source>
        <dbReference type="SMART" id="SM00833"/>
    </source>
</evidence>
<sequence>MLMSHRRRVLRCECETLFPNPGVAPVTWHFLLMRPIIENDSHSTQGAVMQVSLLTTLDPLIRDVVSLSLSDSAAILEVSITPEGTDLALQLPSGEITESHIELSHPCVTCSIRHAVIPLLEELADVDQLLLALPPTIESIYVAPALAEYLDEQLFVRLEQDPDAALSEPFTLTSVVTALDAASLPGLLHSTPLISEIALDDERDTGEVLFSNLAHADVICTFASESANTEATRSLIEHVNPEARLLNGLEQLTGEMVFGREHDVDAAIMRVHPVWVPAAKNMGDGVWTEVLESPRPLDPERLADTFDALATDGLLIRGCYWLPSAPDEIVTWNSSGTSLTVGGAGTWEGEPMTRLVITGTGTPPSNLHRAFGEALAGAIYRY</sequence>
<dbReference type="Pfam" id="PF07683">
    <property type="entry name" value="CobW_C"/>
    <property type="match status" value="1"/>
</dbReference>
<dbReference type="PANTHER" id="PTHR43603">
    <property type="entry name" value="COBW DOMAIN-CONTAINING PROTEIN DDB_G0274527"/>
    <property type="match status" value="1"/>
</dbReference>
<dbReference type="InterPro" id="IPR011629">
    <property type="entry name" value="CobW-like_C"/>
</dbReference>
<dbReference type="Gene3D" id="3.40.50.300">
    <property type="entry name" value="P-loop containing nucleotide triphosphate hydrolases"/>
    <property type="match status" value="1"/>
</dbReference>
<name>A0A3S9QLI9_9ACTO</name>
<dbReference type="Proteomes" id="UP000275951">
    <property type="component" value="Chromosome"/>
</dbReference>
<reference evidence="2 3" key="1">
    <citation type="submission" date="2018-11" db="EMBL/GenBank/DDBJ databases">
        <title>Multidrug-resistant genes are associated with an 42-kb island TGI1 carrying a complex class 1 integron in a Trueperella pyogenes.</title>
        <authorList>
            <person name="Dong W."/>
        </authorList>
    </citation>
    <scope>NUCLEOTIDE SEQUENCE [LARGE SCALE GENOMIC DNA]</scope>
    <source>
        <strain evidence="2 3">TP4</strain>
    </source>
</reference>
<dbReference type="AlphaFoldDB" id="A0A3S9QLI9"/>
<proteinExistence type="predicted"/>
<feature type="domain" description="CobW C-terminal" evidence="1">
    <location>
        <begin position="286"/>
        <end position="375"/>
    </location>
</feature>
<dbReference type="EMBL" id="CP033905">
    <property type="protein sequence ID" value="AZR06821.1"/>
    <property type="molecule type" value="Genomic_DNA"/>
</dbReference>
<dbReference type="InterPro" id="IPR027417">
    <property type="entry name" value="P-loop_NTPase"/>
</dbReference>
<dbReference type="PANTHER" id="PTHR43603:SF1">
    <property type="entry name" value="ZINC-REGULATED GTPASE METALLOPROTEIN ACTIVATOR 1"/>
    <property type="match status" value="1"/>
</dbReference>
<organism evidence="2 3">
    <name type="scientific">Trueperella pyogenes</name>
    <dbReference type="NCBI Taxonomy" id="1661"/>
    <lineage>
        <taxon>Bacteria</taxon>
        <taxon>Bacillati</taxon>
        <taxon>Actinomycetota</taxon>
        <taxon>Actinomycetes</taxon>
        <taxon>Actinomycetales</taxon>
        <taxon>Actinomycetaceae</taxon>
        <taxon>Trueperella</taxon>
    </lineage>
</organism>
<evidence type="ECO:0000313" key="3">
    <source>
        <dbReference type="Proteomes" id="UP000275951"/>
    </source>
</evidence>
<dbReference type="SMART" id="SM00833">
    <property type="entry name" value="CobW_C"/>
    <property type="match status" value="1"/>
</dbReference>
<accession>A0A3S9QLI9</accession>
<evidence type="ECO:0000313" key="2">
    <source>
        <dbReference type="EMBL" id="AZR06821.1"/>
    </source>
</evidence>
<dbReference type="InterPro" id="IPR051927">
    <property type="entry name" value="Zn_Chap_cDPG_Synth"/>
</dbReference>
<protein>
    <recommendedName>
        <fullName evidence="1">CobW C-terminal domain-containing protein</fullName>
    </recommendedName>
</protein>